<evidence type="ECO:0000256" key="1">
    <source>
        <dbReference type="SAM" id="Phobius"/>
    </source>
</evidence>
<dbReference type="NCBIfam" id="NF010619">
    <property type="entry name" value="PRK14013.2-5"/>
    <property type="match status" value="1"/>
</dbReference>
<sequence>MLKHFTGSIIFTVIALALGAFVGWEYSGTFSGMISTLWICVVLAVLETSLSFDNAAVNATVLKDMDPKWQHRFLTWGIAIAVFGMRIVFPIVIVAIAASLGPWGALMLAIEEPERYASIMEDAHNGLMGFGGAFLGMVGLKYFFDADKEVHWIRILERPLVKFGRLQAFEIGVMILALRGTSTLLDGEEQLTFLTAGLFGLVTFIGVEMIGDVLGAPEGTTEAAARSGLASFLYLEVLDASFSFDGVIGAFALSTNLFVIAIGLGIGAMFVRSMTIYLVHKGTMSEYRYLEHGAFYAIIVLAAIMFLNVRFHIPEVVTGLIGAVLIGLAFLSSVRWNRRERAEAEALPEA</sequence>
<reference evidence="2" key="1">
    <citation type="journal article" date="2014" name="Int. J. Syst. Evol. Microbiol.">
        <title>Complete genome sequence of Corynebacterium casei LMG S-19264T (=DSM 44701T), isolated from a smear-ripened cheese.</title>
        <authorList>
            <consortium name="US DOE Joint Genome Institute (JGI-PGF)"/>
            <person name="Walter F."/>
            <person name="Albersmeier A."/>
            <person name="Kalinowski J."/>
            <person name="Ruckert C."/>
        </authorList>
    </citation>
    <scope>NUCLEOTIDE SEQUENCE</scope>
    <source>
        <strain evidence="2">CGMCC 1.15360</strain>
    </source>
</reference>
<gene>
    <name evidence="2" type="ORF">GCM10010990_18670</name>
</gene>
<protein>
    <recommendedName>
        <fullName evidence="4">DUF475 domain-containing protein</fullName>
    </recommendedName>
</protein>
<evidence type="ECO:0008006" key="4">
    <source>
        <dbReference type="Google" id="ProtNLM"/>
    </source>
</evidence>
<keyword evidence="3" id="KW-1185">Reference proteome</keyword>
<organism evidence="2 3">
    <name type="scientific">Croceicoccus mobilis</name>
    <dbReference type="NCBI Taxonomy" id="1703339"/>
    <lineage>
        <taxon>Bacteria</taxon>
        <taxon>Pseudomonadati</taxon>
        <taxon>Pseudomonadota</taxon>
        <taxon>Alphaproteobacteria</taxon>
        <taxon>Sphingomonadales</taxon>
        <taxon>Erythrobacteraceae</taxon>
        <taxon>Croceicoccus</taxon>
    </lineage>
</organism>
<dbReference type="NCBIfam" id="NF010620">
    <property type="entry name" value="PRK14013.2-6"/>
    <property type="match status" value="1"/>
</dbReference>
<feature type="transmembrane region" description="Helical" evidence="1">
    <location>
        <begin position="257"/>
        <end position="277"/>
    </location>
</feature>
<proteinExistence type="predicted"/>
<reference evidence="2" key="2">
    <citation type="submission" date="2020-09" db="EMBL/GenBank/DDBJ databases">
        <authorList>
            <person name="Sun Q."/>
            <person name="Zhou Y."/>
        </authorList>
    </citation>
    <scope>NUCLEOTIDE SEQUENCE</scope>
    <source>
        <strain evidence="2">CGMCC 1.15360</strain>
    </source>
</reference>
<dbReference type="Pfam" id="PF04332">
    <property type="entry name" value="DUF475"/>
    <property type="match status" value="1"/>
</dbReference>
<evidence type="ECO:0000313" key="3">
    <source>
        <dbReference type="Proteomes" id="UP000612349"/>
    </source>
</evidence>
<accession>A0A916Z0B8</accession>
<dbReference type="EMBL" id="BMIP01000003">
    <property type="protein sequence ID" value="GGD69404.1"/>
    <property type="molecule type" value="Genomic_DNA"/>
</dbReference>
<dbReference type="OrthoDB" id="8533002at2"/>
<feature type="transmembrane region" description="Helical" evidence="1">
    <location>
        <begin position="313"/>
        <end position="331"/>
    </location>
</feature>
<evidence type="ECO:0000313" key="2">
    <source>
        <dbReference type="EMBL" id="GGD69404.1"/>
    </source>
</evidence>
<feature type="transmembrane region" description="Helical" evidence="1">
    <location>
        <begin position="30"/>
        <end position="52"/>
    </location>
</feature>
<feature type="transmembrane region" description="Helical" evidence="1">
    <location>
        <begin position="73"/>
        <end position="106"/>
    </location>
</feature>
<dbReference type="Proteomes" id="UP000612349">
    <property type="component" value="Unassembled WGS sequence"/>
</dbReference>
<dbReference type="PANTHER" id="PTHR30238">
    <property type="entry name" value="MEMBRANE BOUND PREDICTED REDOX MODULATOR"/>
    <property type="match status" value="1"/>
</dbReference>
<keyword evidence="1" id="KW-1133">Transmembrane helix</keyword>
<comment type="caution">
    <text evidence="2">The sequence shown here is derived from an EMBL/GenBank/DDBJ whole genome shotgun (WGS) entry which is preliminary data.</text>
</comment>
<keyword evidence="1" id="KW-0472">Membrane</keyword>
<dbReference type="NCBIfam" id="NF010613">
    <property type="entry name" value="PRK14013.1-3"/>
    <property type="match status" value="1"/>
</dbReference>
<keyword evidence="1" id="KW-0812">Transmembrane</keyword>
<feature type="transmembrane region" description="Helical" evidence="1">
    <location>
        <begin position="126"/>
        <end position="144"/>
    </location>
</feature>
<dbReference type="InterPro" id="IPR007427">
    <property type="entry name" value="DUF475"/>
</dbReference>
<dbReference type="AlphaFoldDB" id="A0A916Z0B8"/>
<dbReference type="PANTHER" id="PTHR30238:SF4">
    <property type="entry name" value="SLL1022 PROTEIN"/>
    <property type="match status" value="1"/>
</dbReference>
<dbReference type="RefSeq" id="WP_066771699.1">
    <property type="nucleotide sequence ID" value="NZ_BMIP01000003.1"/>
</dbReference>
<feature type="transmembrane region" description="Helical" evidence="1">
    <location>
        <begin position="191"/>
        <end position="211"/>
    </location>
</feature>
<feature type="transmembrane region" description="Helical" evidence="1">
    <location>
        <begin position="289"/>
        <end position="307"/>
    </location>
</feature>
<feature type="transmembrane region" description="Helical" evidence="1">
    <location>
        <begin position="7"/>
        <end position="24"/>
    </location>
</feature>
<name>A0A916Z0B8_9SPHN</name>